<dbReference type="GO" id="GO:0044272">
    <property type="term" value="P:sulfur compound biosynthetic process"/>
    <property type="evidence" value="ECO:0007669"/>
    <property type="project" value="UniProtKB-ARBA"/>
</dbReference>
<dbReference type="InterPro" id="IPR058240">
    <property type="entry name" value="rSAM_sf"/>
</dbReference>
<dbReference type="Pfam" id="PF04055">
    <property type="entry name" value="Radical_SAM"/>
    <property type="match status" value="1"/>
</dbReference>
<keyword evidence="1 7" id="KW-0004">4Fe-4S</keyword>
<protein>
    <submittedName>
        <fullName evidence="10">Biotin synthase</fullName>
        <ecNumber evidence="10">2.8.1.6</ecNumber>
    </submittedName>
</protein>
<keyword evidence="4 7" id="KW-0408">Iron</keyword>
<dbReference type="PIRSF" id="PIRSF004762">
    <property type="entry name" value="CHP00423"/>
    <property type="match status" value="1"/>
</dbReference>
<dbReference type="CDD" id="cd01335">
    <property type="entry name" value="Radical_SAM"/>
    <property type="match status" value="1"/>
</dbReference>
<proteinExistence type="predicted"/>
<evidence type="ECO:0000256" key="5">
    <source>
        <dbReference type="ARBA" id="ARBA00023014"/>
    </source>
</evidence>
<dbReference type="PANTHER" id="PTHR43726:SF1">
    <property type="entry name" value="BIOTIN SYNTHASE"/>
    <property type="match status" value="1"/>
</dbReference>
<feature type="binding site" evidence="8">
    <location>
        <position position="136"/>
    </location>
    <ligand>
        <name>(3R)-3-methyl-D-ornithine</name>
        <dbReference type="ChEBI" id="CHEBI:64642"/>
    </ligand>
</feature>
<keyword evidence="3" id="KW-0479">Metal-binding</keyword>
<feature type="domain" description="Radical SAM core" evidence="9">
    <location>
        <begin position="49"/>
        <end position="268"/>
    </location>
</feature>
<reference evidence="11" key="1">
    <citation type="submission" date="2007-05" db="EMBL/GenBank/DDBJ databases">
        <title>Complete sequence of Thermotoga petrophila RKU-1.</title>
        <authorList>
            <consortium name="US DOE Joint Genome Institute"/>
            <person name="Copeland A."/>
            <person name="Lucas S."/>
            <person name="Lapidus A."/>
            <person name="Barry K."/>
            <person name="Glavina del Rio T."/>
            <person name="Dalin E."/>
            <person name="Tice H."/>
            <person name="Pitluck S."/>
            <person name="Sims D."/>
            <person name="Brettin T."/>
            <person name="Bruce D."/>
            <person name="Detter J.C."/>
            <person name="Han C."/>
            <person name="Tapia R."/>
            <person name="Schmutz J."/>
            <person name="Larimer F."/>
            <person name="Land M."/>
            <person name="Hauser L."/>
            <person name="Kyrpides N."/>
            <person name="Mikhailova N."/>
            <person name="Nelson K."/>
            <person name="Gogarten J.P."/>
            <person name="Noll K."/>
            <person name="Richardson P."/>
        </authorList>
    </citation>
    <scope>NUCLEOTIDE SEQUENCE [LARGE SCALE GENOMIC DNA]</scope>
    <source>
        <strain evidence="11">ATCC BAA-488 / DSM 13995 / JCM 10881 / RKU-1</strain>
    </source>
</reference>
<dbReference type="SFLD" id="SFLDS00029">
    <property type="entry name" value="Radical_SAM"/>
    <property type="match status" value="1"/>
</dbReference>
<organism evidence="10 11">
    <name type="scientific">Thermotoga petrophila (strain ATCC BAA-488 / DSM 13995 / JCM 10881 / RKU-1)</name>
    <dbReference type="NCBI Taxonomy" id="390874"/>
    <lineage>
        <taxon>Bacteria</taxon>
        <taxon>Thermotogati</taxon>
        <taxon>Thermotogota</taxon>
        <taxon>Thermotogae</taxon>
        <taxon>Thermotogales</taxon>
        <taxon>Thermotogaceae</taxon>
        <taxon>Thermotoga</taxon>
    </lineage>
</organism>
<evidence type="ECO:0000256" key="8">
    <source>
        <dbReference type="PIRSR" id="PIRSR004762-2"/>
    </source>
</evidence>
<dbReference type="eggNOG" id="COG0502">
    <property type="taxonomic scope" value="Bacteria"/>
</dbReference>
<dbReference type="InterPro" id="IPR034422">
    <property type="entry name" value="HydE/PylB-like"/>
</dbReference>
<evidence type="ECO:0000256" key="7">
    <source>
        <dbReference type="PIRSR" id="PIRSR004762-1"/>
    </source>
</evidence>
<keyword evidence="2 7" id="KW-0949">S-adenosyl-L-methionine</keyword>
<feature type="binding site" evidence="7">
    <location>
        <position position="70"/>
    </location>
    <ligand>
        <name>[4Fe-4S] cluster</name>
        <dbReference type="ChEBI" id="CHEBI:49883"/>
        <note>4Fe-4S-S-AdoMet</note>
    </ligand>
</feature>
<evidence type="ECO:0000256" key="4">
    <source>
        <dbReference type="ARBA" id="ARBA00023004"/>
    </source>
</evidence>
<comment type="cofactor">
    <cofactor evidence="6">
        <name>[2Fe-2S] cluster</name>
        <dbReference type="ChEBI" id="CHEBI:190135"/>
    </cofactor>
</comment>
<keyword evidence="5 7" id="KW-0411">Iron-sulfur</keyword>
<dbReference type="PROSITE" id="PS51918">
    <property type="entry name" value="RADICAL_SAM"/>
    <property type="match status" value="1"/>
</dbReference>
<feature type="binding site" evidence="8">
    <location>
        <position position="180"/>
    </location>
    <ligand>
        <name>S-adenosyl-L-methionine</name>
        <dbReference type="ChEBI" id="CHEBI:59789"/>
    </ligand>
</feature>
<dbReference type="KEGG" id="tpt:Tpet_1502"/>
<dbReference type="Gene3D" id="3.20.20.70">
    <property type="entry name" value="Aldolase class I"/>
    <property type="match status" value="1"/>
</dbReference>
<dbReference type="InterPro" id="IPR010722">
    <property type="entry name" value="BATS_dom"/>
</dbReference>
<evidence type="ECO:0000313" key="11">
    <source>
        <dbReference type="Proteomes" id="UP000006558"/>
    </source>
</evidence>
<reference evidence="10 11" key="2">
    <citation type="journal article" date="2009" name="Proc. Natl. Acad. Sci. U.S.A.">
        <title>On the chimeric nature, thermophilic origin, and phylogenetic placement of the Thermotogales.</title>
        <authorList>
            <person name="Zhaxybayeva O."/>
            <person name="Swithers K.S."/>
            <person name="Lapierre P."/>
            <person name="Fournier G.P."/>
            <person name="Bickhart D.M."/>
            <person name="DeBoy R.T."/>
            <person name="Nelson K.E."/>
            <person name="Nesbo C.L."/>
            <person name="Doolittle W.F."/>
            <person name="Gogarten J.P."/>
            <person name="Noll K.M."/>
        </authorList>
    </citation>
    <scope>NUCLEOTIDE SEQUENCE [LARGE SCALE GENOMIC DNA]</scope>
    <source>
        <strain evidence="11">ATCC BAA-488 / DSM 13995 / JCM 10881 / RKU-1</strain>
    </source>
</reference>
<dbReference type="RefSeq" id="WP_011943937.1">
    <property type="nucleotide sequence ID" value="NC_009486.1"/>
</dbReference>
<feature type="binding site" evidence="8">
    <location>
        <position position="161"/>
    </location>
    <ligand>
        <name>S-adenosyl-L-methionine</name>
        <dbReference type="ChEBI" id="CHEBI:59789"/>
    </ligand>
</feature>
<dbReference type="SFLD" id="SFLDG01060">
    <property type="entry name" value="BATS_domain_containing"/>
    <property type="match status" value="1"/>
</dbReference>
<dbReference type="GO" id="GO:0046872">
    <property type="term" value="F:metal ion binding"/>
    <property type="evidence" value="ECO:0007669"/>
    <property type="project" value="UniProtKB-KW"/>
</dbReference>
<dbReference type="SFLD" id="SFLDF00348">
    <property type="entry name" value="FeFe_hydrogenase_maturase_(Hyd"/>
    <property type="match status" value="1"/>
</dbReference>
<dbReference type="SFLD" id="SFLDG01082">
    <property type="entry name" value="B12-binding_domain_containing"/>
    <property type="match status" value="1"/>
</dbReference>
<keyword evidence="10" id="KW-0808">Transferase</keyword>
<feature type="binding site" evidence="7">
    <location>
        <position position="63"/>
    </location>
    <ligand>
        <name>[4Fe-4S] cluster</name>
        <dbReference type="ChEBI" id="CHEBI:49883"/>
        <note>4Fe-4S-S-AdoMet</note>
    </ligand>
</feature>
<feature type="binding site" evidence="8">
    <location>
        <position position="172"/>
    </location>
    <ligand>
        <name>S-adenosyl-L-methionine</name>
        <dbReference type="ChEBI" id="CHEBI:59789"/>
    </ligand>
</feature>
<dbReference type="EMBL" id="CP000702">
    <property type="protein sequence ID" value="ABQ47510.1"/>
    <property type="molecule type" value="Genomic_DNA"/>
</dbReference>
<dbReference type="HOGENOM" id="CLU_033172_0_1_0"/>
<evidence type="ECO:0000256" key="3">
    <source>
        <dbReference type="ARBA" id="ARBA00022723"/>
    </source>
</evidence>
<dbReference type="AlphaFoldDB" id="A5IMT7"/>
<evidence type="ECO:0000256" key="1">
    <source>
        <dbReference type="ARBA" id="ARBA00022485"/>
    </source>
</evidence>
<comment type="cofactor">
    <cofactor evidence="7">
        <name>[4Fe-4S] cluster</name>
        <dbReference type="ChEBI" id="CHEBI:49883"/>
    </cofactor>
    <text evidence="7">Binds 1 [4Fe-4S] cluster. The cluster is coordinated with 3 cysteines and an exchangeable S-adenosyl-L-methionine.</text>
</comment>
<dbReference type="SUPFAM" id="SSF102114">
    <property type="entry name" value="Radical SAM enzymes"/>
    <property type="match status" value="1"/>
</dbReference>
<dbReference type="PANTHER" id="PTHR43726">
    <property type="entry name" value="3-METHYLORNITHINE SYNTHASE"/>
    <property type="match status" value="1"/>
</dbReference>
<dbReference type="SMART" id="SM00876">
    <property type="entry name" value="BATS"/>
    <property type="match status" value="1"/>
</dbReference>
<dbReference type="InterPro" id="IPR006638">
    <property type="entry name" value="Elp3/MiaA/NifB-like_rSAM"/>
</dbReference>
<dbReference type="InterPro" id="IPR013785">
    <property type="entry name" value="Aldolase_TIM"/>
</dbReference>
<dbReference type="InterPro" id="IPR024021">
    <property type="entry name" value="FeFe-hyd_HydE_rSAM"/>
</dbReference>
<dbReference type="Proteomes" id="UP000006558">
    <property type="component" value="Chromosome"/>
</dbReference>
<dbReference type="InterPro" id="IPR007197">
    <property type="entry name" value="rSAM"/>
</dbReference>
<dbReference type="GO" id="GO:0042364">
    <property type="term" value="P:water-soluble vitamin biosynthetic process"/>
    <property type="evidence" value="ECO:0007669"/>
    <property type="project" value="UniProtKB-ARBA"/>
</dbReference>
<accession>A5IMT7</accession>
<evidence type="ECO:0000313" key="10">
    <source>
        <dbReference type="EMBL" id="ABQ47510.1"/>
    </source>
</evidence>
<name>A5IMT7_THEP1</name>
<dbReference type="EC" id="2.8.1.6" evidence="10"/>
<dbReference type="SFLD" id="SFLDG01280">
    <property type="entry name" value="HydE/PylB-like"/>
    <property type="match status" value="1"/>
</dbReference>
<sequence length="348" mass="39850">MTGREILEKLERREFTREILKEALSLNDREFNEALFKLADEIRRKYVGDEVHIRAIIEFSNVCRKNCLYCGLRRDNKNLKRYRMTPEEIVERARLAVQFGAKTIVLQSGEDPYYMPNVISDIVREIKKMGVAVTLSLGEWPKEYYERWKEAGADRYLLRHETANPILHKKLRPDTSFENRVQCLLTLKGLGYETGAGSMVGLPGQTIDDLVDDLLFLKEHDFDMVGIGPFIPHPDTPLANEKKGDFTLTLKMVALTRILLPDSNIPATTAMGTIVPGGREITLRCGANVIMPNWTPSPYRQLYQLYPGKICVFEKDTACIPCVMKMIEHLGRKPGRDWGGRKRVFETV</sequence>
<dbReference type="GO" id="GO:0004076">
    <property type="term" value="F:biotin synthase activity"/>
    <property type="evidence" value="ECO:0007669"/>
    <property type="project" value="UniProtKB-EC"/>
</dbReference>
<evidence type="ECO:0000259" key="9">
    <source>
        <dbReference type="PROSITE" id="PS51918"/>
    </source>
</evidence>
<evidence type="ECO:0000256" key="6">
    <source>
        <dbReference type="ARBA" id="ARBA00034078"/>
    </source>
</evidence>
<dbReference type="SMART" id="SM00729">
    <property type="entry name" value="Elp3"/>
    <property type="match status" value="1"/>
</dbReference>
<evidence type="ECO:0000256" key="2">
    <source>
        <dbReference type="ARBA" id="ARBA00022691"/>
    </source>
</evidence>
<dbReference type="GO" id="GO:0051539">
    <property type="term" value="F:4 iron, 4 sulfur cluster binding"/>
    <property type="evidence" value="ECO:0007669"/>
    <property type="project" value="UniProtKB-KW"/>
</dbReference>
<dbReference type="NCBIfam" id="TIGR03956">
    <property type="entry name" value="rSAM_HydE"/>
    <property type="match status" value="1"/>
</dbReference>
<gene>
    <name evidence="10" type="ordered locus">Tpet_1502</name>
</gene>
<dbReference type="STRING" id="390874.Tpet_1502"/>
<feature type="binding site" evidence="7">
    <location>
        <position position="67"/>
    </location>
    <ligand>
        <name>[4Fe-4S] cluster</name>
        <dbReference type="ChEBI" id="CHEBI:49883"/>
        <note>4Fe-4S-S-AdoMet</note>
    </ligand>
</feature>